<protein>
    <submittedName>
        <fullName evidence="6">Uncharacterized protein</fullName>
    </submittedName>
</protein>
<feature type="signal peptide" evidence="3">
    <location>
        <begin position="1"/>
        <end position="17"/>
    </location>
</feature>
<dbReference type="AlphaFoldDB" id="A0A8S1H9N9"/>
<dbReference type="CDD" id="cd01099">
    <property type="entry name" value="PAN_AP_HGF"/>
    <property type="match status" value="1"/>
</dbReference>
<evidence type="ECO:0000313" key="7">
    <source>
        <dbReference type="Proteomes" id="UP000835052"/>
    </source>
</evidence>
<evidence type="ECO:0000259" key="4">
    <source>
        <dbReference type="PROSITE" id="PS50948"/>
    </source>
</evidence>
<feature type="domain" description="Apple" evidence="4">
    <location>
        <begin position="125"/>
        <end position="203"/>
    </location>
</feature>
<dbReference type="PANTHER" id="PTHR47327">
    <property type="entry name" value="FI18240P1-RELATED"/>
    <property type="match status" value="1"/>
</dbReference>
<keyword evidence="3" id="KW-0732">Signal</keyword>
<feature type="region of interest" description="Disordered" evidence="1">
    <location>
        <begin position="521"/>
        <end position="543"/>
    </location>
</feature>
<dbReference type="SMART" id="SM00241">
    <property type="entry name" value="ZP"/>
    <property type="match status" value="1"/>
</dbReference>
<feature type="domain" description="ZP" evidence="5">
    <location>
        <begin position="582"/>
        <end position="824"/>
    </location>
</feature>
<dbReference type="PANTHER" id="PTHR47327:SF19">
    <property type="entry name" value="CUTICLIN-LIKE"/>
    <property type="match status" value="1"/>
</dbReference>
<dbReference type="OrthoDB" id="6423981at2759"/>
<dbReference type="InterPro" id="IPR003609">
    <property type="entry name" value="Pan_app"/>
</dbReference>
<comment type="caution">
    <text evidence="6">The sequence shown here is derived from an EMBL/GenBank/DDBJ whole genome shotgun (WGS) entry which is preliminary data.</text>
</comment>
<dbReference type="Pfam" id="PF00024">
    <property type="entry name" value="PAN_1"/>
    <property type="match status" value="5"/>
</dbReference>
<dbReference type="Gene3D" id="3.50.4.10">
    <property type="entry name" value="Hepatocyte Growth Factor"/>
    <property type="match status" value="4"/>
</dbReference>
<gene>
    <name evidence="6" type="ORF">CAUJ_LOCUS8748</name>
</gene>
<feature type="domain" description="Apple" evidence="4">
    <location>
        <begin position="29"/>
        <end position="118"/>
    </location>
</feature>
<organism evidence="6 7">
    <name type="scientific">Caenorhabditis auriculariae</name>
    <dbReference type="NCBI Taxonomy" id="2777116"/>
    <lineage>
        <taxon>Eukaryota</taxon>
        <taxon>Metazoa</taxon>
        <taxon>Ecdysozoa</taxon>
        <taxon>Nematoda</taxon>
        <taxon>Chromadorea</taxon>
        <taxon>Rhabditida</taxon>
        <taxon>Rhabditina</taxon>
        <taxon>Rhabditomorpha</taxon>
        <taxon>Rhabditoidea</taxon>
        <taxon>Rhabditidae</taxon>
        <taxon>Peloderinae</taxon>
        <taxon>Caenorhabditis</taxon>
    </lineage>
</organism>
<dbReference type="InterPro" id="IPR052774">
    <property type="entry name" value="Celegans_DevNeuronal_Protein"/>
</dbReference>
<feature type="chain" id="PRO_5035912205" evidence="3">
    <location>
        <begin position="18"/>
        <end position="959"/>
    </location>
</feature>
<keyword evidence="2" id="KW-1133">Transmembrane helix</keyword>
<dbReference type="Proteomes" id="UP000835052">
    <property type="component" value="Unassembled WGS sequence"/>
</dbReference>
<dbReference type="SUPFAM" id="SSF57414">
    <property type="entry name" value="Hairpin loop containing domain-like"/>
    <property type="match status" value="4"/>
</dbReference>
<evidence type="ECO:0000259" key="5">
    <source>
        <dbReference type="PROSITE" id="PS51034"/>
    </source>
</evidence>
<evidence type="ECO:0000256" key="3">
    <source>
        <dbReference type="SAM" id="SignalP"/>
    </source>
</evidence>
<dbReference type="GO" id="GO:0009653">
    <property type="term" value="P:anatomical structure morphogenesis"/>
    <property type="evidence" value="ECO:0007669"/>
    <property type="project" value="TreeGrafter"/>
</dbReference>
<keyword evidence="2" id="KW-0812">Transmembrane</keyword>
<keyword evidence="2" id="KW-0472">Membrane</keyword>
<dbReference type="InterPro" id="IPR001507">
    <property type="entry name" value="ZP_dom"/>
</dbReference>
<evidence type="ECO:0000256" key="1">
    <source>
        <dbReference type="SAM" id="MobiDB-lite"/>
    </source>
</evidence>
<feature type="transmembrane region" description="Helical" evidence="2">
    <location>
        <begin position="869"/>
        <end position="892"/>
    </location>
</feature>
<feature type="domain" description="Apple" evidence="4">
    <location>
        <begin position="209"/>
        <end position="281"/>
    </location>
</feature>
<evidence type="ECO:0000256" key="2">
    <source>
        <dbReference type="SAM" id="Phobius"/>
    </source>
</evidence>
<feature type="domain" description="Apple" evidence="4">
    <location>
        <begin position="385"/>
        <end position="472"/>
    </location>
</feature>
<keyword evidence="7" id="KW-1185">Reference proteome</keyword>
<evidence type="ECO:0000313" key="6">
    <source>
        <dbReference type="EMBL" id="CAD6192829.1"/>
    </source>
</evidence>
<reference evidence="6" key="1">
    <citation type="submission" date="2020-10" db="EMBL/GenBank/DDBJ databases">
        <authorList>
            <person name="Kikuchi T."/>
        </authorList>
    </citation>
    <scope>NUCLEOTIDE SEQUENCE</scope>
    <source>
        <strain evidence="6">NKZ352</strain>
    </source>
</reference>
<dbReference type="PROSITE" id="PS50948">
    <property type="entry name" value="PAN"/>
    <property type="match status" value="5"/>
</dbReference>
<feature type="domain" description="Apple" evidence="4">
    <location>
        <begin position="290"/>
        <end position="370"/>
    </location>
</feature>
<dbReference type="PROSITE" id="PS51034">
    <property type="entry name" value="ZP_2"/>
    <property type="match status" value="1"/>
</dbReference>
<sequence length="959" mass="105660">MPLLVVILSVAYVLVSSEGIGDVSPYGECFDTFTPTFVRTIGTRVSGSSTFVAKVDMVTCSSHCRHNYDPSTDLPSPCVGFNFRAGRSPVCQFFSEKMLFNESLHLEDTPTFYFEKTCLRSPARCAESAFMLDVRRGYRLDATAEVRPADSEKNCMETCLMEECVAFQWDHVNKKCSIHGVTRRESDSPASKANGVDYYENNCIHRGRVEFFLTRHSDVPSFGVSMGVKSIRNCMQACIQASHFFCRSLQFDAISNECFISDETSDAAVPSASLDLYEPFCVPANVESFCNRPYAFEKFVTSRMDNVEPLKEFRRKSAGACLRECLQLAACRSVNYHVVERVCSLLGVAKEDGTREIKNDENFDFYEVSCLPANVPQGPTTPENSQNEVDFHLISAQTTFRQQFRESQHIEIPDASTCGKVCESASFHCSSFVYSRTRKECFLSSSELSEDPLQRREMTQPSPDFDLYSLKQQRHSAHPTLIGEPSTATARPPRSTTQVAENDIFAFSSDAFMEPAPSATHILQEPSSSTPKGAAEASRETGSPLVPLDQELAVLSDEVPRVLPLSAGVGFVPTTSLLVAAECHENGVNVTFRLPTDTKYTGVIYASERFDQCRVFVKNSSNYAIFIPRPQHNAWCNAVEVENQLSAIVVMSNDRVTPLDVTTKDDLFYQVSCDYNLHEETIKRGIVVGGPSPIAILRDPSHVKEKISLEITRNGKVVESVFIGEPLVATVKSNISAEQLRVVDCTANRVGGNGTPASVHLIADGCALLPSIMSPMQLTAKGWQSSLSAFRIDGSEQVDVVCHLSVCTDRPCPELECPPSGTDSFAKRVTRSQNEQSSVRVDRRLVVKGDRQPPSGLLFPQICVESTTYLPAMALFIGGLVAISVSIVLTVCRSTRRDDRVEKLLWGFSLFAGKKPTTGSFATLSAAGSACHSVKVVASWKKVVSLIPESRFLCHPGRV</sequence>
<accession>A0A8S1H9N9</accession>
<name>A0A8S1H9N9_9PELO</name>
<dbReference type="SMART" id="SM00473">
    <property type="entry name" value="PAN_AP"/>
    <property type="match status" value="5"/>
</dbReference>
<dbReference type="EMBL" id="CAJGYM010000030">
    <property type="protein sequence ID" value="CAD6192829.1"/>
    <property type="molecule type" value="Genomic_DNA"/>
</dbReference>
<proteinExistence type="predicted"/>